<reference evidence="1 2" key="1">
    <citation type="submission" date="2017-11" db="EMBL/GenBank/DDBJ databases">
        <title>Draft genome sequence of magnetotactic bacterium Magnetospirillum kuznetsovii LBB-42.</title>
        <authorList>
            <person name="Grouzdev D.S."/>
            <person name="Rysina M.S."/>
            <person name="Baslerov R.V."/>
            <person name="Koziaeva V."/>
        </authorList>
    </citation>
    <scope>NUCLEOTIDE SEQUENCE [LARGE SCALE GENOMIC DNA]</scope>
    <source>
        <strain evidence="1 2">LBB-42</strain>
    </source>
</reference>
<dbReference type="Proteomes" id="UP000251075">
    <property type="component" value="Unassembled WGS sequence"/>
</dbReference>
<keyword evidence="2" id="KW-1185">Reference proteome</keyword>
<dbReference type="OrthoDB" id="7360505at2"/>
<protein>
    <submittedName>
        <fullName evidence="1">Uncharacterized protein</fullName>
    </submittedName>
</protein>
<gene>
    <name evidence="1" type="ORF">CU669_01965</name>
</gene>
<name>A0A364P3Y5_9PROT</name>
<proteinExistence type="predicted"/>
<dbReference type="AlphaFoldDB" id="A0A364P3Y5"/>
<evidence type="ECO:0000313" key="2">
    <source>
        <dbReference type="Proteomes" id="UP000251075"/>
    </source>
</evidence>
<evidence type="ECO:0000313" key="1">
    <source>
        <dbReference type="EMBL" id="RAU23867.1"/>
    </source>
</evidence>
<sequence>MEGILNDLKMSIFEVGKVSEKEVQWIRDSIARFGVNERTATFLLDVNNLLSGHVPPSFHDVFLDSLTTFVLDEQKVITPDRWSWLKGNLLKDDVIDGVERELLGRLRDAARGMPDEMRSFGS</sequence>
<comment type="caution">
    <text evidence="1">The sequence shown here is derived from an EMBL/GenBank/DDBJ whole genome shotgun (WGS) entry which is preliminary data.</text>
</comment>
<organism evidence="1 2">
    <name type="scientific">Paramagnetospirillum kuznetsovii</name>
    <dbReference type="NCBI Taxonomy" id="2053833"/>
    <lineage>
        <taxon>Bacteria</taxon>
        <taxon>Pseudomonadati</taxon>
        <taxon>Pseudomonadota</taxon>
        <taxon>Alphaproteobacteria</taxon>
        <taxon>Rhodospirillales</taxon>
        <taxon>Magnetospirillaceae</taxon>
        <taxon>Paramagnetospirillum</taxon>
    </lineage>
</organism>
<dbReference type="EMBL" id="PGTO01000001">
    <property type="protein sequence ID" value="RAU23867.1"/>
    <property type="molecule type" value="Genomic_DNA"/>
</dbReference>
<accession>A0A364P3Y5</accession>